<proteinExistence type="predicted"/>
<dbReference type="AlphaFoldDB" id="A0A1F4TK52"/>
<evidence type="ECO:0000256" key="1">
    <source>
        <dbReference type="SAM" id="Coils"/>
    </source>
</evidence>
<evidence type="ECO:0000313" key="3">
    <source>
        <dbReference type="Proteomes" id="UP000177309"/>
    </source>
</evidence>
<protein>
    <submittedName>
        <fullName evidence="2">Uncharacterized protein</fullName>
    </submittedName>
</protein>
<dbReference type="Proteomes" id="UP000177309">
    <property type="component" value="Unassembled WGS sequence"/>
</dbReference>
<gene>
    <name evidence="2" type="ORF">A2462_08665</name>
</gene>
<keyword evidence="1" id="KW-0175">Coiled coil</keyword>
<feature type="coiled-coil region" evidence="1">
    <location>
        <begin position="278"/>
        <end position="305"/>
    </location>
</feature>
<organism evidence="2 3">
    <name type="scientific">candidate division WOR-1 bacterium RIFOXYC2_FULL_41_25</name>
    <dbReference type="NCBI Taxonomy" id="1802586"/>
    <lineage>
        <taxon>Bacteria</taxon>
        <taxon>Bacillati</taxon>
        <taxon>Saganbacteria</taxon>
    </lineage>
</organism>
<evidence type="ECO:0000313" key="2">
    <source>
        <dbReference type="EMBL" id="OGC33102.1"/>
    </source>
</evidence>
<accession>A0A1F4TK52</accession>
<comment type="caution">
    <text evidence="2">The sequence shown here is derived from an EMBL/GenBank/DDBJ whole genome shotgun (WGS) entry which is preliminary data.</text>
</comment>
<reference evidence="2 3" key="1">
    <citation type="journal article" date="2016" name="Nat. Commun.">
        <title>Thousands of microbial genomes shed light on interconnected biogeochemical processes in an aquifer system.</title>
        <authorList>
            <person name="Anantharaman K."/>
            <person name="Brown C.T."/>
            <person name="Hug L.A."/>
            <person name="Sharon I."/>
            <person name="Castelle C.J."/>
            <person name="Probst A.J."/>
            <person name="Thomas B.C."/>
            <person name="Singh A."/>
            <person name="Wilkins M.J."/>
            <person name="Karaoz U."/>
            <person name="Brodie E.L."/>
            <person name="Williams K.H."/>
            <person name="Hubbard S.S."/>
            <person name="Banfield J.F."/>
        </authorList>
    </citation>
    <scope>NUCLEOTIDE SEQUENCE [LARGE SCALE GENOMIC DNA]</scope>
</reference>
<dbReference type="EMBL" id="MEUI01000040">
    <property type="protein sequence ID" value="OGC33102.1"/>
    <property type="molecule type" value="Genomic_DNA"/>
</dbReference>
<sequence length="816" mass="90593">MAILKTALSKLRDVQIRLGNAAVGKVAVGKPNLDALQGFLPAGAILIVCAGVTPKDVQAALADPHAYVRAGEETNTFLLQPAAINGGAAARNETRAEASSDENARRRLGLRQAASEQRAVRFLRFYGNWLRNHMIADLDRAEALLAVHGETFIDELIHQDEGSLREAAGFLAIKFPAMALRFHQALSQGERPAFYEELSKVMIRETTDQELAQKLSANLGRFYLEQNNPEQALSYLLRALLICQQGSIAYKGELDGSIFRAWQPLARQSEQEQDAALGSFLTAERQRQEAAAQNLEREWQVLLERPQAELKEAVQVFVAQLPSSDFDPFLSAKVKEPSLASQTWRLFNILMTVEELHPGTGLPLAKKIVGRLADKLTTGFDLCEAEQRTLIAGAFYFCSGENALSESQIRGLNNKAKAVSVSEEKAAVDIIQKLRKDKIRANGLLAAAFLVFGQRTVQVPLSEAIAQTEVFFGLGKSFKEADLATIGDMVEERSMQPKLTVLETAFGISPELRSVFLQEIIVLARKLTNRKDFTDSAMRVVAWLPDRAPGWASRDEYYYRGLYAVAMTSFVLSRGEFSDQCIERILGFTRNILEQIPADLMISVERYLSRQKADIRVEMLNLQGALSLIKATNMLKAGVETAAAQPVLEAAEVALRRSIVLFPTNNAKVDLAEVLTHLGKEEEAQQVLVDLSRTDYRGYLRRAEYLIDQSNEAAAGPILGQLYEEMESDFSETGQDKFEGGVLIYPVLSSLLDLSKTTPMLSETTKRLITLMATRYGERMKTGIMTLLTHQTTSKVTVEMKDFLCRLLEIDRSLFV</sequence>
<name>A0A1F4TK52_UNCSA</name>